<dbReference type="Proteomes" id="UP001596028">
    <property type="component" value="Unassembled WGS sequence"/>
</dbReference>
<evidence type="ECO:0000313" key="3">
    <source>
        <dbReference type="EMBL" id="MFC4599483.1"/>
    </source>
</evidence>
<dbReference type="PANTHER" id="PTHR43649">
    <property type="entry name" value="ARABINOSE-BINDING PROTEIN-RELATED"/>
    <property type="match status" value="1"/>
</dbReference>
<keyword evidence="4" id="KW-1185">Reference proteome</keyword>
<reference evidence="4" key="1">
    <citation type="journal article" date="2019" name="Int. J. Syst. Evol. Microbiol.">
        <title>The Global Catalogue of Microorganisms (GCM) 10K type strain sequencing project: providing services to taxonomists for standard genome sequencing and annotation.</title>
        <authorList>
            <consortium name="The Broad Institute Genomics Platform"/>
            <consortium name="The Broad Institute Genome Sequencing Center for Infectious Disease"/>
            <person name="Wu L."/>
            <person name="Ma J."/>
        </authorList>
    </citation>
    <scope>NUCLEOTIDE SEQUENCE [LARGE SCALE GENOMIC DNA]</scope>
    <source>
        <strain evidence="4">CCUG 49571</strain>
    </source>
</reference>
<accession>A0ABV9FEL8</accession>
<dbReference type="PROSITE" id="PS51257">
    <property type="entry name" value="PROKAR_LIPOPROTEIN"/>
    <property type="match status" value="1"/>
</dbReference>
<evidence type="ECO:0000256" key="1">
    <source>
        <dbReference type="SAM" id="MobiDB-lite"/>
    </source>
</evidence>
<gene>
    <name evidence="3" type="ORF">ACFO3S_14630</name>
</gene>
<sequence length="567" mass="62994">MKKGHWSYTAIALLIALSAALGACSSGGNKENQATPGGEAPNASGTSQASPAPANADDAGPPIKELVFPAAFPEVPKAVDASSYAYDDLSQKYELDLMVAGAFNQPVPEDTIKAYLEEKFNVSIKFTSMTGEDLKNSVSVRYASGSEPDLVMFSYKDVARSLFESGQLLDAREILPYMPQTMQYVTQDYANWATVDGNMIGIPRYPIFPNNWGYFIRQDWLEKLGMSMPTNEDELFAYAKAVVEQDPDGNGKPDTWFMATAGGGNGWNMLDALKAMYGHPSWNVADGKINHPMLDGTTKRFLEFVKKLYDNKLLAPDWYTIGWEPFKAYSLNDQIGMVWYPGWNIIDEQYNAKKKDPNAVHLWAPIQPLKSNDGKGGMYGPGDNPGGIFIISKKVANDPGKLKRLAHLIDSMMYPNVNYWAVSQGGGPEIYPGESRVELNEDGTNIFAIAPTHVQLAKPEYQSLADWQFFGYSLIWQVYDDEPVGVLGSKYNQEIIAMPRYKNYDMNLTLDGTTSTKIADFQNKNEISFVLGKRSLDEWDSYVEEWKKAGGQKLIDEAAEQLQVSKP</sequence>
<feature type="compositionally biased region" description="Low complexity" evidence="1">
    <location>
        <begin position="49"/>
        <end position="60"/>
    </location>
</feature>
<dbReference type="InterPro" id="IPR050490">
    <property type="entry name" value="Bact_solute-bd_prot1"/>
</dbReference>
<dbReference type="EMBL" id="JBHSEP010000010">
    <property type="protein sequence ID" value="MFC4599483.1"/>
    <property type="molecule type" value="Genomic_DNA"/>
</dbReference>
<protein>
    <recommendedName>
        <fullName evidence="5">ABC transporter substrate-binding protein</fullName>
    </recommendedName>
</protein>
<dbReference type="PANTHER" id="PTHR43649:SF12">
    <property type="entry name" value="DIACETYLCHITOBIOSE BINDING PROTEIN DASA"/>
    <property type="match status" value="1"/>
</dbReference>
<feature type="region of interest" description="Disordered" evidence="1">
    <location>
        <begin position="26"/>
        <end position="60"/>
    </location>
</feature>
<organism evidence="3 4">
    <name type="scientific">Cohnella hongkongensis</name>
    <dbReference type="NCBI Taxonomy" id="178337"/>
    <lineage>
        <taxon>Bacteria</taxon>
        <taxon>Bacillati</taxon>
        <taxon>Bacillota</taxon>
        <taxon>Bacilli</taxon>
        <taxon>Bacillales</taxon>
        <taxon>Paenibacillaceae</taxon>
        <taxon>Cohnella</taxon>
    </lineage>
</organism>
<keyword evidence="2" id="KW-0732">Signal</keyword>
<name>A0ABV9FEL8_9BACL</name>
<dbReference type="Gene3D" id="3.40.190.10">
    <property type="entry name" value="Periplasmic binding protein-like II"/>
    <property type="match status" value="2"/>
</dbReference>
<dbReference type="RefSeq" id="WP_378097368.1">
    <property type="nucleotide sequence ID" value="NZ_JBHSEP010000010.1"/>
</dbReference>
<feature type="signal peptide" evidence="2">
    <location>
        <begin position="1"/>
        <end position="23"/>
    </location>
</feature>
<evidence type="ECO:0000313" key="4">
    <source>
        <dbReference type="Proteomes" id="UP001596028"/>
    </source>
</evidence>
<proteinExistence type="predicted"/>
<dbReference type="SUPFAM" id="SSF53850">
    <property type="entry name" value="Periplasmic binding protein-like II"/>
    <property type="match status" value="1"/>
</dbReference>
<comment type="caution">
    <text evidence="3">The sequence shown here is derived from an EMBL/GenBank/DDBJ whole genome shotgun (WGS) entry which is preliminary data.</text>
</comment>
<evidence type="ECO:0008006" key="5">
    <source>
        <dbReference type="Google" id="ProtNLM"/>
    </source>
</evidence>
<feature type="chain" id="PRO_5046713421" description="ABC transporter substrate-binding protein" evidence="2">
    <location>
        <begin position="24"/>
        <end position="567"/>
    </location>
</feature>
<evidence type="ECO:0000256" key="2">
    <source>
        <dbReference type="SAM" id="SignalP"/>
    </source>
</evidence>